<dbReference type="NCBIfam" id="TIGR01391">
    <property type="entry name" value="dnaG"/>
    <property type="match status" value="1"/>
</dbReference>
<gene>
    <name evidence="12" type="primary">dnaG</name>
    <name evidence="17" type="ORF">IAC06_00315</name>
</gene>
<evidence type="ECO:0000256" key="10">
    <source>
        <dbReference type="ARBA" id="ARBA00023125"/>
    </source>
</evidence>
<dbReference type="AlphaFoldDB" id="A0A9D9EQL5"/>
<dbReference type="InterPro" id="IPR037068">
    <property type="entry name" value="DNA_primase_core_N_sf"/>
</dbReference>
<keyword evidence="10 12" id="KW-0238">DNA-binding</keyword>
<keyword evidence="11 12" id="KW-0804">Transcription</keyword>
<dbReference type="GO" id="GO:0003899">
    <property type="term" value="F:DNA-directed RNA polymerase activity"/>
    <property type="evidence" value="ECO:0007669"/>
    <property type="project" value="UniProtKB-UniRule"/>
</dbReference>
<evidence type="ECO:0000256" key="14">
    <source>
        <dbReference type="PIRSR" id="PIRSR002811-1"/>
    </source>
</evidence>
<organism evidence="17 18">
    <name type="scientific">Candidatus Cryptobacteroides intestinavium</name>
    <dbReference type="NCBI Taxonomy" id="2840766"/>
    <lineage>
        <taxon>Bacteria</taxon>
        <taxon>Pseudomonadati</taxon>
        <taxon>Bacteroidota</taxon>
        <taxon>Bacteroidia</taxon>
        <taxon>Bacteroidales</taxon>
        <taxon>Candidatus Cryptobacteroides</taxon>
    </lineage>
</organism>
<evidence type="ECO:0000256" key="4">
    <source>
        <dbReference type="ARBA" id="ARBA00022695"/>
    </source>
</evidence>
<comment type="similarity">
    <text evidence="12 13">Belongs to the DnaG primase family.</text>
</comment>
<keyword evidence="7 12" id="KW-0863">Zinc-finger</keyword>
<evidence type="ECO:0000256" key="2">
    <source>
        <dbReference type="ARBA" id="ARBA00022515"/>
    </source>
</evidence>
<dbReference type="FunFam" id="3.90.580.10:FF:000001">
    <property type="entry name" value="DNA primase"/>
    <property type="match status" value="1"/>
</dbReference>
<dbReference type="HAMAP" id="MF_00974">
    <property type="entry name" value="DNA_primase_DnaG"/>
    <property type="match status" value="1"/>
</dbReference>
<dbReference type="PIRSF" id="PIRSF002811">
    <property type="entry name" value="DnaG"/>
    <property type="match status" value="1"/>
</dbReference>
<dbReference type="Proteomes" id="UP000823661">
    <property type="component" value="Unassembled WGS sequence"/>
</dbReference>
<comment type="caution">
    <text evidence="17">The sequence shown here is derived from an EMBL/GenBank/DDBJ whole genome shotgun (WGS) entry which is preliminary data.</text>
</comment>
<dbReference type="Gene3D" id="3.90.580.10">
    <property type="entry name" value="Zinc finger, CHC2-type domain"/>
    <property type="match status" value="1"/>
</dbReference>
<evidence type="ECO:0000256" key="1">
    <source>
        <dbReference type="ARBA" id="ARBA00022478"/>
    </source>
</evidence>
<dbReference type="InterPro" id="IPR006295">
    <property type="entry name" value="DNA_primase_DnaG"/>
</dbReference>
<dbReference type="GO" id="GO:0006269">
    <property type="term" value="P:DNA replication, synthesis of primer"/>
    <property type="evidence" value="ECO:0007669"/>
    <property type="project" value="UniProtKB-UniRule"/>
</dbReference>
<sequence length="675" mass="76371">MIPRATVDRILDATQIVDVVGDFVTLKRRGANYVACCPFHNEKTPSFYVSPAKGIYKCFGCGKAGSAVSFIMEHESLSYSDALKYLARKYHIEVIEKEETAEELALKQRSESLMLVSDFAGKFFRDQLRTVEGRSLGYAYFRSRGLEDRTIEKFGLGWAPAGRDIFSKAAREAGYKEEFLIDTGLSIRRKDGSLADRFYERAMFPIHSVSGRIIAFGGRTLKSDKTIAKYVNSPETEIYVKSRSLYGIYFAKNEISRQNRCYLVEGYLDVISMHQLGITNVVASSGTSLTVEQIRLIHKFTDNVTIIYDGDSAGIHAALRGIGMVLKEGLNVKVVLLPDGDDPDSFSRKHTLDEVTDFIGRHEQDFIGFKTDLLLGEAGNDPLKKADLINDIADTIAQIPDPVKRSVYVESCSTRFNIDPGILSGRINRTRGEMLLEDRKREEREKRQRQTADVTNAADSRESDQSESQATMTAGDAPAVTPVSPLMNDPFLAPSERELLGFILNNGEDTLNFETDSELYTQEPMTVADFIDCSLRDDNEVFSNDIYRKVYDIYFELYEEGLSQDQISRRLMDSQERDVAEISVDLIVPKYDLTVQNYINSMTAESTQLVMYVPRSVIIYKIKRIEKKIREYSDRLATVPADDIEAAADVMKLLKKMNETRNVLNERLGRRFTRK</sequence>
<dbReference type="EC" id="2.7.7.101" evidence="12"/>
<keyword evidence="4 12" id="KW-0548">Nucleotidyltransferase</keyword>
<dbReference type="PROSITE" id="PS50880">
    <property type="entry name" value="TOPRIM"/>
    <property type="match status" value="1"/>
</dbReference>
<protein>
    <recommendedName>
        <fullName evidence="12 13">DNA primase</fullName>
        <ecNumber evidence="12">2.7.7.101</ecNumber>
    </recommendedName>
</protein>
<keyword evidence="1 12" id="KW-0240">DNA-directed RNA polymerase</keyword>
<dbReference type="InterPro" id="IPR002694">
    <property type="entry name" value="Znf_CHC2"/>
</dbReference>
<dbReference type="GO" id="GO:1990077">
    <property type="term" value="C:primosome complex"/>
    <property type="evidence" value="ECO:0007669"/>
    <property type="project" value="UniProtKB-KW"/>
</dbReference>
<dbReference type="GO" id="GO:0005737">
    <property type="term" value="C:cytoplasm"/>
    <property type="evidence" value="ECO:0007669"/>
    <property type="project" value="TreeGrafter"/>
</dbReference>
<dbReference type="CDD" id="cd03364">
    <property type="entry name" value="TOPRIM_DnaG_primases"/>
    <property type="match status" value="1"/>
</dbReference>
<feature type="domain" description="Toprim" evidence="16">
    <location>
        <begin position="259"/>
        <end position="340"/>
    </location>
</feature>
<keyword evidence="6 12" id="KW-0479">Metal-binding</keyword>
<dbReference type="PANTHER" id="PTHR30313">
    <property type="entry name" value="DNA PRIMASE"/>
    <property type="match status" value="1"/>
</dbReference>
<evidence type="ECO:0000313" key="18">
    <source>
        <dbReference type="Proteomes" id="UP000823661"/>
    </source>
</evidence>
<keyword evidence="2 12" id="KW-0639">Primosome</keyword>
<reference evidence="17" key="2">
    <citation type="journal article" date="2021" name="PeerJ">
        <title>Extensive microbial diversity within the chicken gut microbiome revealed by metagenomics and culture.</title>
        <authorList>
            <person name="Gilroy R."/>
            <person name="Ravi A."/>
            <person name="Getino M."/>
            <person name="Pursley I."/>
            <person name="Horton D.L."/>
            <person name="Alikhan N.F."/>
            <person name="Baker D."/>
            <person name="Gharbi K."/>
            <person name="Hall N."/>
            <person name="Watson M."/>
            <person name="Adriaenssens E.M."/>
            <person name="Foster-Nyarko E."/>
            <person name="Jarju S."/>
            <person name="Secka A."/>
            <person name="Antonio M."/>
            <person name="Oren A."/>
            <person name="Chaudhuri R.R."/>
            <person name="La Ragione R."/>
            <person name="Hildebrand F."/>
            <person name="Pallen M.J."/>
        </authorList>
    </citation>
    <scope>NUCLEOTIDE SEQUENCE</scope>
    <source>
        <strain evidence="17">B1-20833</strain>
    </source>
</reference>
<evidence type="ECO:0000313" key="17">
    <source>
        <dbReference type="EMBL" id="MBO8451315.1"/>
    </source>
</evidence>
<dbReference type="PANTHER" id="PTHR30313:SF2">
    <property type="entry name" value="DNA PRIMASE"/>
    <property type="match status" value="1"/>
</dbReference>
<evidence type="ECO:0000256" key="15">
    <source>
        <dbReference type="SAM" id="MobiDB-lite"/>
    </source>
</evidence>
<reference evidence="17" key="1">
    <citation type="submission" date="2020-10" db="EMBL/GenBank/DDBJ databases">
        <authorList>
            <person name="Gilroy R."/>
        </authorList>
    </citation>
    <scope>NUCLEOTIDE SEQUENCE</scope>
    <source>
        <strain evidence="17">B1-20833</strain>
    </source>
</reference>
<keyword evidence="9" id="KW-0460">Magnesium</keyword>
<evidence type="ECO:0000256" key="3">
    <source>
        <dbReference type="ARBA" id="ARBA00022679"/>
    </source>
</evidence>
<feature type="zinc finger region" description="CHC2-type" evidence="12 14">
    <location>
        <begin position="37"/>
        <end position="61"/>
    </location>
</feature>
<dbReference type="Gene3D" id="3.40.1360.10">
    <property type="match status" value="1"/>
</dbReference>
<dbReference type="GO" id="GO:0003677">
    <property type="term" value="F:DNA binding"/>
    <property type="evidence" value="ECO:0007669"/>
    <property type="project" value="UniProtKB-KW"/>
</dbReference>
<proteinExistence type="inferred from homology"/>
<comment type="catalytic activity">
    <reaction evidence="12">
        <text>ssDNA + n NTP = ssDNA/pppN(pN)n-1 hybrid + (n-1) diphosphate.</text>
        <dbReference type="EC" id="2.7.7.101"/>
    </reaction>
</comment>
<feature type="region of interest" description="Disordered" evidence="15">
    <location>
        <begin position="434"/>
        <end position="482"/>
    </location>
</feature>
<dbReference type="EMBL" id="JADIMI010000005">
    <property type="protein sequence ID" value="MBO8451315.1"/>
    <property type="molecule type" value="Genomic_DNA"/>
</dbReference>
<dbReference type="InterPro" id="IPR036977">
    <property type="entry name" value="DNA_primase_Znf_CHC2"/>
</dbReference>
<dbReference type="InterPro" id="IPR019475">
    <property type="entry name" value="DNA_primase_DnaB-bd"/>
</dbReference>
<evidence type="ECO:0000256" key="9">
    <source>
        <dbReference type="ARBA" id="ARBA00022842"/>
    </source>
</evidence>
<dbReference type="SMART" id="SM00400">
    <property type="entry name" value="ZnF_CHCC"/>
    <property type="match status" value="1"/>
</dbReference>
<feature type="compositionally biased region" description="Basic and acidic residues" evidence="15">
    <location>
        <begin position="434"/>
        <end position="450"/>
    </location>
</feature>
<evidence type="ECO:0000256" key="13">
    <source>
        <dbReference type="PIRNR" id="PIRNR002811"/>
    </source>
</evidence>
<dbReference type="InterPro" id="IPR030846">
    <property type="entry name" value="DnaG_bac"/>
</dbReference>
<dbReference type="InterPro" id="IPR050219">
    <property type="entry name" value="DnaG_primase"/>
</dbReference>
<dbReference type="SMART" id="SM00493">
    <property type="entry name" value="TOPRIM"/>
    <property type="match status" value="1"/>
</dbReference>
<evidence type="ECO:0000256" key="5">
    <source>
        <dbReference type="ARBA" id="ARBA00022705"/>
    </source>
</evidence>
<dbReference type="Pfam" id="PF01807">
    <property type="entry name" value="Zn_ribbon_DnaG"/>
    <property type="match status" value="1"/>
</dbReference>
<comment type="cofactor">
    <cofactor evidence="12 13 14">
        <name>Zn(2+)</name>
        <dbReference type="ChEBI" id="CHEBI:29105"/>
    </cofactor>
    <text evidence="12 13 14">Binds 1 zinc ion per monomer.</text>
</comment>
<comment type="domain">
    <text evidence="12">Contains an N-terminal zinc-binding domain, a central core domain that contains the primase activity, and a C-terminal DnaB-binding domain.</text>
</comment>
<dbReference type="Pfam" id="PF13155">
    <property type="entry name" value="Toprim_2"/>
    <property type="match status" value="1"/>
</dbReference>
<evidence type="ECO:0000256" key="6">
    <source>
        <dbReference type="ARBA" id="ARBA00022723"/>
    </source>
</evidence>
<dbReference type="Pfam" id="PF10410">
    <property type="entry name" value="DnaB_bind"/>
    <property type="match status" value="1"/>
</dbReference>
<keyword evidence="5 12" id="KW-0235">DNA replication</keyword>
<dbReference type="InterPro" id="IPR013264">
    <property type="entry name" value="DNAG_N"/>
</dbReference>
<dbReference type="InterPro" id="IPR034151">
    <property type="entry name" value="TOPRIM_DnaG_bac"/>
</dbReference>
<keyword evidence="3 12" id="KW-0808">Transferase</keyword>
<dbReference type="Gene3D" id="3.90.980.10">
    <property type="entry name" value="DNA primase, catalytic core, N-terminal domain"/>
    <property type="match status" value="1"/>
</dbReference>
<dbReference type="InterPro" id="IPR006171">
    <property type="entry name" value="TOPRIM_dom"/>
</dbReference>
<accession>A0A9D9EQL5</accession>
<name>A0A9D9EQL5_9BACT</name>
<evidence type="ECO:0000259" key="16">
    <source>
        <dbReference type="PROSITE" id="PS50880"/>
    </source>
</evidence>
<evidence type="ECO:0000256" key="11">
    <source>
        <dbReference type="ARBA" id="ARBA00023163"/>
    </source>
</evidence>
<dbReference type="SUPFAM" id="SSF56731">
    <property type="entry name" value="DNA primase core"/>
    <property type="match status" value="1"/>
</dbReference>
<dbReference type="SUPFAM" id="SSF57783">
    <property type="entry name" value="Zinc beta-ribbon"/>
    <property type="match status" value="1"/>
</dbReference>
<keyword evidence="8 12" id="KW-0862">Zinc</keyword>
<comment type="function">
    <text evidence="12 13">RNA polymerase that catalyzes the synthesis of short RNA molecules used as primers for DNA polymerase during DNA replication.</text>
</comment>
<evidence type="ECO:0000256" key="8">
    <source>
        <dbReference type="ARBA" id="ARBA00022833"/>
    </source>
</evidence>
<evidence type="ECO:0000256" key="7">
    <source>
        <dbReference type="ARBA" id="ARBA00022771"/>
    </source>
</evidence>
<dbReference type="GO" id="GO:0000428">
    <property type="term" value="C:DNA-directed RNA polymerase complex"/>
    <property type="evidence" value="ECO:0007669"/>
    <property type="project" value="UniProtKB-KW"/>
</dbReference>
<dbReference type="Pfam" id="PF08275">
    <property type="entry name" value="DNAG_N"/>
    <property type="match status" value="1"/>
</dbReference>
<comment type="subunit">
    <text evidence="12">Monomer. Interacts with DnaB.</text>
</comment>
<evidence type="ECO:0000256" key="12">
    <source>
        <dbReference type="HAMAP-Rule" id="MF_00974"/>
    </source>
</evidence>
<dbReference type="GO" id="GO:0008270">
    <property type="term" value="F:zinc ion binding"/>
    <property type="evidence" value="ECO:0007669"/>
    <property type="project" value="UniProtKB-UniRule"/>
</dbReference>